<evidence type="ECO:0000313" key="2">
    <source>
        <dbReference type="Proteomes" id="UP001642260"/>
    </source>
</evidence>
<reference evidence="1 2" key="1">
    <citation type="submission" date="2022-03" db="EMBL/GenBank/DDBJ databases">
        <authorList>
            <person name="Macdonald S."/>
            <person name="Ahmed S."/>
            <person name="Newling K."/>
        </authorList>
    </citation>
    <scope>NUCLEOTIDE SEQUENCE [LARGE SCALE GENOMIC DNA]</scope>
</reference>
<evidence type="ECO:0000313" key="1">
    <source>
        <dbReference type="EMBL" id="CAH8385960.1"/>
    </source>
</evidence>
<accession>A0ABC8LQ79</accession>
<protein>
    <submittedName>
        <fullName evidence="1">Uncharacterized protein</fullName>
    </submittedName>
</protein>
<keyword evidence="2" id="KW-1185">Reference proteome</keyword>
<comment type="caution">
    <text evidence="1">The sequence shown here is derived from an EMBL/GenBank/DDBJ whole genome shotgun (WGS) entry which is preliminary data.</text>
</comment>
<dbReference type="Proteomes" id="UP001642260">
    <property type="component" value="Unassembled WGS sequence"/>
</dbReference>
<proteinExistence type="predicted"/>
<gene>
    <name evidence="1" type="ORF">ERUC_LOCUS38443</name>
</gene>
<dbReference type="AlphaFoldDB" id="A0ABC8LQ79"/>
<sequence length="67" mass="7170">MMIVTTAGLLTNRRIPPQISLESAGMRILRLLSKSRARFASNVVTNSIWGPVMVAADGSDDAERGAV</sequence>
<dbReference type="EMBL" id="CAKOAT010690709">
    <property type="protein sequence ID" value="CAH8385960.1"/>
    <property type="molecule type" value="Genomic_DNA"/>
</dbReference>
<organism evidence="1 2">
    <name type="scientific">Eruca vesicaria subsp. sativa</name>
    <name type="common">Garden rocket</name>
    <name type="synonym">Eruca sativa</name>
    <dbReference type="NCBI Taxonomy" id="29727"/>
    <lineage>
        <taxon>Eukaryota</taxon>
        <taxon>Viridiplantae</taxon>
        <taxon>Streptophyta</taxon>
        <taxon>Embryophyta</taxon>
        <taxon>Tracheophyta</taxon>
        <taxon>Spermatophyta</taxon>
        <taxon>Magnoliopsida</taxon>
        <taxon>eudicotyledons</taxon>
        <taxon>Gunneridae</taxon>
        <taxon>Pentapetalae</taxon>
        <taxon>rosids</taxon>
        <taxon>malvids</taxon>
        <taxon>Brassicales</taxon>
        <taxon>Brassicaceae</taxon>
        <taxon>Brassiceae</taxon>
        <taxon>Eruca</taxon>
    </lineage>
</organism>
<name>A0ABC8LQ79_ERUVS</name>